<evidence type="ECO:0000313" key="2">
    <source>
        <dbReference type="Proteomes" id="UP000186914"/>
    </source>
</evidence>
<dbReference type="EMBL" id="FTNO01000001">
    <property type="protein sequence ID" value="SIR33184.1"/>
    <property type="molecule type" value="Genomic_DNA"/>
</dbReference>
<dbReference type="Proteomes" id="UP000186914">
    <property type="component" value="Unassembled WGS sequence"/>
</dbReference>
<name>A0A1N7A276_9EURY</name>
<keyword evidence="2" id="KW-1185">Reference proteome</keyword>
<dbReference type="RefSeq" id="WP_076430155.1">
    <property type="nucleotide sequence ID" value="NZ_FTNO01000001.1"/>
</dbReference>
<evidence type="ECO:0000313" key="1">
    <source>
        <dbReference type="EMBL" id="SIR33184.1"/>
    </source>
</evidence>
<dbReference type="AlphaFoldDB" id="A0A1N7A276"/>
<sequence>MSKVSVTDVAGEGVTPQFRLHDDLPGLTVIDPLERNQFQIETSRPVELQAVPVSAFHAPVGVVASITTARVRFSALLGAYVRTTDNELVCAVDHETNTTLPNGEYYIELTTPVKTYLHVESAIDIDTSDGRLDLSFGGETTVEVGSRSRHTHPAGTVTTTTDTKDVMAAVSSFGSALKTTSPERSFPTLRGHPPAVEFGDELHVPDELQPPETGIRIEVPPKLKFIFPIAPLSYYLGATVVPGERPRIVTKSATIPLDHPERGFEGEIERVLKQTFFLDCVTRTEGLYRIDLHERKQVEPLVDLDFSTLYDMPIAERLEAYLDVPFATLSGLLPTWRLAIHVTAESENSVHLPYVIRDIPLVQMANGVRENDSTVETVGSIRDFARTVESDTNRPVGRTPAERYVTPPNIDTIERAWLGEGAPVGGNKLLPKGFEHRLDKEHSTEDISIAIVCNDPKMQAEYEDDLYGNRDELPFDVQTYRNCSTAELRELLRARTDFFHYIGHVEDGSFVCLDGTLDPSDVSHVGVDMFLLNACRSYVPGKRLIEAGSIGGIVTYSEVGNAGATVVGRTVGRLLNTGFPLRSALSIAREQRLVGNQYVVVGDGGVEIAQADSGVPLIHFVESLDDGQYRVRSRSHPANGRSMGGTILPFIDGVQTHSLSGGDIPTVTLAGDELQAYFDLEETPVVYDGTLHWTSEVDVARDFS</sequence>
<reference evidence="2" key="1">
    <citation type="submission" date="2017-01" db="EMBL/GenBank/DDBJ databases">
        <authorList>
            <person name="Varghese N."/>
            <person name="Submissions S."/>
        </authorList>
    </citation>
    <scope>NUCLEOTIDE SEQUENCE [LARGE SCALE GENOMIC DNA]</scope>
    <source>
        <strain evidence="2">CGMCC 1.7737</strain>
    </source>
</reference>
<gene>
    <name evidence="1" type="ORF">SAMN05421858_2286</name>
</gene>
<accession>A0A1N7A276</accession>
<dbReference type="OrthoDB" id="246859at2157"/>
<proteinExistence type="predicted"/>
<protein>
    <submittedName>
        <fullName evidence="1">Uncharacterized protein</fullName>
    </submittedName>
</protein>
<organism evidence="1 2">
    <name type="scientific">Haladaptatus litoreus</name>
    <dbReference type="NCBI Taxonomy" id="553468"/>
    <lineage>
        <taxon>Archaea</taxon>
        <taxon>Methanobacteriati</taxon>
        <taxon>Methanobacteriota</taxon>
        <taxon>Stenosarchaea group</taxon>
        <taxon>Halobacteria</taxon>
        <taxon>Halobacteriales</taxon>
        <taxon>Haladaptataceae</taxon>
        <taxon>Haladaptatus</taxon>
    </lineage>
</organism>